<accession>A0A6G0SZF2</accession>
<gene>
    <name evidence="2" type="ORF">AGLY_016543</name>
</gene>
<dbReference type="EMBL" id="VYZN01000393">
    <property type="protein sequence ID" value="KAE9523061.1"/>
    <property type="molecule type" value="Genomic_DNA"/>
</dbReference>
<sequence length="301" mass="34215">MTSVVSLLMLLAVTIPVMQSISNHDTQDVFPHGQLAQETPQTETPNLQDTLRNFQKFCPPLGLPDERFKVIVMGSLSPPIGGCASMQKFRRDEIPGFNLWLGDLQTGSGNCDDEDLDYYMFQCLSKNSLMDENENIKGWYVTLFDPTGRWSDRADHKCSLYSMIKEDPPTIQMVISANRSCDGLAQRMADVEQHRVPDGLRHFEDGSVALLFSKNWPQRISDIYDDDSRKKRSAVRDSVHRFPDGSQRSLLDLQINGSLIRYNSPSVPVGADLIGLQRSTGVEKHLHHYTNDDRRRRRRST</sequence>
<proteinExistence type="predicted"/>
<evidence type="ECO:0000313" key="3">
    <source>
        <dbReference type="Proteomes" id="UP000475862"/>
    </source>
</evidence>
<evidence type="ECO:0000313" key="2">
    <source>
        <dbReference type="EMBL" id="KAE9523061.1"/>
    </source>
</evidence>
<dbReference type="Proteomes" id="UP000475862">
    <property type="component" value="Unassembled WGS sequence"/>
</dbReference>
<feature type="signal peptide" evidence="1">
    <location>
        <begin position="1"/>
        <end position="20"/>
    </location>
</feature>
<evidence type="ECO:0000256" key="1">
    <source>
        <dbReference type="SAM" id="SignalP"/>
    </source>
</evidence>
<keyword evidence="3" id="KW-1185">Reference proteome</keyword>
<comment type="caution">
    <text evidence="2">The sequence shown here is derived from an EMBL/GenBank/DDBJ whole genome shotgun (WGS) entry which is preliminary data.</text>
</comment>
<dbReference type="OrthoDB" id="6607284at2759"/>
<reference evidence="2 3" key="1">
    <citation type="submission" date="2019-08" db="EMBL/GenBank/DDBJ databases">
        <title>The genome of the soybean aphid Biotype 1, its phylome, world population structure and adaptation to the North American continent.</title>
        <authorList>
            <person name="Giordano R."/>
            <person name="Donthu R.K."/>
            <person name="Hernandez A.G."/>
            <person name="Wright C.L."/>
            <person name="Zimin A.V."/>
        </authorList>
    </citation>
    <scope>NUCLEOTIDE SEQUENCE [LARGE SCALE GENOMIC DNA]</scope>
    <source>
        <tissue evidence="2">Whole aphids</tissue>
    </source>
</reference>
<keyword evidence="1" id="KW-0732">Signal</keyword>
<protein>
    <submittedName>
        <fullName evidence="2">Uncharacterized protein</fullName>
    </submittedName>
</protein>
<name>A0A6G0SZF2_APHGL</name>
<feature type="chain" id="PRO_5026169264" evidence="1">
    <location>
        <begin position="21"/>
        <end position="301"/>
    </location>
</feature>
<dbReference type="AlphaFoldDB" id="A0A6G0SZF2"/>
<organism evidence="2 3">
    <name type="scientific">Aphis glycines</name>
    <name type="common">Soybean aphid</name>
    <dbReference type="NCBI Taxonomy" id="307491"/>
    <lineage>
        <taxon>Eukaryota</taxon>
        <taxon>Metazoa</taxon>
        <taxon>Ecdysozoa</taxon>
        <taxon>Arthropoda</taxon>
        <taxon>Hexapoda</taxon>
        <taxon>Insecta</taxon>
        <taxon>Pterygota</taxon>
        <taxon>Neoptera</taxon>
        <taxon>Paraneoptera</taxon>
        <taxon>Hemiptera</taxon>
        <taxon>Sternorrhyncha</taxon>
        <taxon>Aphidomorpha</taxon>
        <taxon>Aphidoidea</taxon>
        <taxon>Aphididae</taxon>
        <taxon>Aphidini</taxon>
        <taxon>Aphis</taxon>
        <taxon>Aphis</taxon>
    </lineage>
</organism>